<evidence type="ECO:0000313" key="1">
    <source>
        <dbReference type="EMBL" id="MFC0548772.1"/>
    </source>
</evidence>
<name>A0ABV6N912_9PSEU</name>
<dbReference type="RefSeq" id="WP_273941814.1">
    <property type="nucleotide sequence ID" value="NZ_CP097263.1"/>
</dbReference>
<gene>
    <name evidence="1" type="ORF">ACFFH7_45195</name>
</gene>
<sequence length="68" mass="7003">MAQHVNKGIQMFGGTINADNIAVGDNAHAGDETGEAVETKNVVDGKVHNVVQSGRIDSVAIGDEDPTS</sequence>
<reference evidence="1 2" key="1">
    <citation type="submission" date="2024-09" db="EMBL/GenBank/DDBJ databases">
        <authorList>
            <person name="Sun Q."/>
            <person name="Mori K."/>
        </authorList>
    </citation>
    <scope>NUCLEOTIDE SEQUENCE [LARGE SCALE GENOMIC DNA]</scope>
    <source>
        <strain evidence="1 2">TBRC 1432</strain>
    </source>
</reference>
<proteinExistence type="predicted"/>
<evidence type="ECO:0000313" key="2">
    <source>
        <dbReference type="Proteomes" id="UP001589810"/>
    </source>
</evidence>
<organism evidence="1 2">
    <name type="scientific">Kutzneria chonburiensis</name>
    <dbReference type="NCBI Taxonomy" id="1483604"/>
    <lineage>
        <taxon>Bacteria</taxon>
        <taxon>Bacillati</taxon>
        <taxon>Actinomycetota</taxon>
        <taxon>Actinomycetes</taxon>
        <taxon>Pseudonocardiales</taxon>
        <taxon>Pseudonocardiaceae</taxon>
        <taxon>Kutzneria</taxon>
    </lineage>
</organism>
<keyword evidence="2" id="KW-1185">Reference proteome</keyword>
<dbReference type="EMBL" id="JBHLUD010000019">
    <property type="protein sequence ID" value="MFC0548772.1"/>
    <property type="molecule type" value="Genomic_DNA"/>
</dbReference>
<comment type="caution">
    <text evidence="1">The sequence shown here is derived from an EMBL/GenBank/DDBJ whole genome shotgun (WGS) entry which is preliminary data.</text>
</comment>
<accession>A0ABV6N912</accession>
<dbReference type="Proteomes" id="UP001589810">
    <property type="component" value="Unassembled WGS sequence"/>
</dbReference>
<protein>
    <submittedName>
        <fullName evidence="1">Uncharacterized protein</fullName>
    </submittedName>
</protein>